<dbReference type="InterPro" id="IPR011495">
    <property type="entry name" value="Sig_transdc_His_kin_sub2_dim/P"/>
</dbReference>
<evidence type="ECO:0000256" key="1">
    <source>
        <dbReference type="ARBA" id="ARBA00000085"/>
    </source>
</evidence>
<organism evidence="9 10">
    <name type="scientific">Niabella ginsengisoli</name>
    <dbReference type="NCBI Taxonomy" id="522298"/>
    <lineage>
        <taxon>Bacteria</taxon>
        <taxon>Pseudomonadati</taxon>
        <taxon>Bacteroidota</taxon>
        <taxon>Chitinophagia</taxon>
        <taxon>Chitinophagales</taxon>
        <taxon>Chitinophagaceae</taxon>
        <taxon>Niabella</taxon>
    </lineage>
</organism>
<comment type="caution">
    <text evidence="9">The sequence shown here is derived from an EMBL/GenBank/DDBJ whole genome shotgun (WGS) entry which is preliminary data.</text>
</comment>
<evidence type="ECO:0000259" key="8">
    <source>
        <dbReference type="Pfam" id="PF07568"/>
    </source>
</evidence>
<accession>A0ABS9SFC7</accession>
<proteinExistence type="predicted"/>
<keyword evidence="10" id="KW-1185">Reference proteome</keyword>
<dbReference type="RefSeq" id="WP_240826480.1">
    <property type="nucleotide sequence ID" value="NZ_JAKWBL010000001.1"/>
</dbReference>
<sequence length="131" mass="15333">MLVSLVYYLKIRKKNNELLISNNKKDVLIQEIHHRVKNNFQIISGLMNLQLKSITDPESQKLFQEAVQRIHSMALIHQQLYSGDNFDRVKIVPFLNEILCALAHSDLRSQNFLPLKEATQRCTSNKLFRWG</sequence>
<dbReference type="Pfam" id="PF07568">
    <property type="entry name" value="HisKA_2"/>
    <property type="match status" value="1"/>
</dbReference>
<comment type="catalytic activity">
    <reaction evidence="1">
        <text>ATP + protein L-histidine = ADP + protein N-phospho-L-histidine.</text>
        <dbReference type="EC" id="2.7.13.3"/>
    </reaction>
</comment>
<evidence type="ECO:0000313" key="9">
    <source>
        <dbReference type="EMBL" id="MCH5597069.1"/>
    </source>
</evidence>
<evidence type="ECO:0000256" key="2">
    <source>
        <dbReference type="ARBA" id="ARBA00012438"/>
    </source>
</evidence>
<keyword evidence="7" id="KW-0067">ATP-binding</keyword>
<protein>
    <recommendedName>
        <fullName evidence="2">histidine kinase</fullName>
        <ecNumber evidence="2">2.7.13.3</ecNumber>
    </recommendedName>
</protein>
<gene>
    <name evidence="9" type="ORF">MKP09_03650</name>
</gene>
<evidence type="ECO:0000256" key="7">
    <source>
        <dbReference type="ARBA" id="ARBA00022840"/>
    </source>
</evidence>
<keyword evidence="4" id="KW-0808">Transferase</keyword>
<dbReference type="EMBL" id="JAKWBL010000001">
    <property type="protein sequence ID" value="MCH5597069.1"/>
    <property type="molecule type" value="Genomic_DNA"/>
</dbReference>
<evidence type="ECO:0000256" key="6">
    <source>
        <dbReference type="ARBA" id="ARBA00022777"/>
    </source>
</evidence>
<keyword evidence="5" id="KW-0547">Nucleotide-binding</keyword>
<dbReference type="PANTHER" id="PTHR41523:SF8">
    <property type="entry name" value="ETHYLENE RESPONSE SENSOR PROTEIN"/>
    <property type="match status" value="1"/>
</dbReference>
<dbReference type="Proteomes" id="UP001202248">
    <property type="component" value="Unassembled WGS sequence"/>
</dbReference>
<feature type="domain" description="Signal transduction histidine kinase subgroup 2 dimerisation and phosphoacceptor" evidence="8">
    <location>
        <begin position="31"/>
        <end position="105"/>
    </location>
</feature>
<dbReference type="Gene3D" id="3.30.450.20">
    <property type="entry name" value="PAS domain"/>
    <property type="match status" value="1"/>
</dbReference>
<evidence type="ECO:0000256" key="4">
    <source>
        <dbReference type="ARBA" id="ARBA00022679"/>
    </source>
</evidence>
<keyword evidence="6" id="KW-0418">Kinase</keyword>
<name>A0ABS9SFC7_9BACT</name>
<reference evidence="9 10" key="1">
    <citation type="submission" date="2022-02" db="EMBL/GenBank/DDBJ databases">
        <authorList>
            <person name="Min J."/>
        </authorList>
    </citation>
    <scope>NUCLEOTIDE SEQUENCE [LARGE SCALE GENOMIC DNA]</scope>
    <source>
        <strain evidence="9 10">GR10-1</strain>
    </source>
</reference>
<dbReference type="EC" id="2.7.13.3" evidence="2"/>
<keyword evidence="3" id="KW-0597">Phosphoprotein</keyword>
<evidence type="ECO:0000256" key="5">
    <source>
        <dbReference type="ARBA" id="ARBA00022741"/>
    </source>
</evidence>
<dbReference type="PANTHER" id="PTHR41523">
    <property type="entry name" value="TWO-COMPONENT SYSTEM SENSOR PROTEIN"/>
    <property type="match status" value="1"/>
</dbReference>
<evidence type="ECO:0000256" key="3">
    <source>
        <dbReference type="ARBA" id="ARBA00022553"/>
    </source>
</evidence>
<evidence type="ECO:0000313" key="10">
    <source>
        <dbReference type="Proteomes" id="UP001202248"/>
    </source>
</evidence>